<keyword evidence="3" id="KW-0862">Zinc</keyword>
<proteinExistence type="predicted"/>
<evidence type="ECO:0000256" key="2">
    <source>
        <dbReference type="ARBA" id="ARBA00022771"/>
    </source>
</evidence>
<feature type="compositionally biased region" description="Polar residues" evidence="4">
    <location>
        <begin position="85"/>
        <end position="102"/>
    </location>
</feature>
<dbReference type="Gene3D" id="3.30.40.10">
    <property type="entry name" value="Zinc/RING finger domain, C3HC4 (zinc finger)"/>
    <property type="match status" value="1"/>
</dbReference>
<evidence type="ECO:0000256" key="3">
    <source>
        <dbReference type="ARBA" id="ARBA00022833"/>
    </source>
</evidence>
<accession>A0A834XXT6</accession>
<evidence type="ECO:0000313" key="6">
    <source>
        <dbReference type="Proteomes" id="UP000639338"/>
    </source>
</evidence>
<evidence type="ECO:0000313" key="5">
    <source>
        <dbReference type="EMBL" id="KAF7994146.1"/>
    </source>
</evidence>
<dbReference type="Pfam" id="PF13920">
    <property type="entry name" value="zf-C3HC4_3"/>
    <property type="match status" value="1"/>
</dbReference>
<evidence type="ECO:0000256" key="4">
    <source>
        <dbReference type="SAM" id="MobiDB-lite"/>
    </source>
</evidence>
<dbReference type="GO" id="GO:0010468">
    <property type="term" value="P:regulation of gene expression"/>
    <property type="evidence" value="ECO:0007669"/>
    <property type="project" value="TreeGrafter"/>
</dbReference>
<feature type="compositionally biased region" description="Basic and acidic residues" evidence="4">
    <location>
        <begin position="227"/>
        <end position="245"/>
    </location>
</feature>
<sequence>MSLTISPLKQANVSLNPGVWKRSNSSSDDDNHHENGNSYKKTRLSYCYNVILESESSQPSDLDSDNESIYSLQGQETEYARDTSDTSTSPGTWITLSGTNYQSMDYEPDSESESEDGMLITAREYEPVSESDTGNDENPLIFTSSSENEEYIAPNVIFEIFQSDTEYADNSDDSRTSYDSEISHTDYWKCIQCNATQNNPLFRYCEKCYKLRKSYFTPRPKAKGKRDKTDNKNKIKNDNKKDKSETILSQGSTVDSGVASNASQESQSSSIGPYNNIDNSINNLTESMISSPSSSSLSILSSSVIKNDGVDNVDSVDTVDTVDSVGNNESVDFDAVKNVCKMKRSVSTLSEGSISGQSVINSSQNSNENDKNCMICTVAPRDGAFAHGKDLHICCCYNCAKLSWKKSRYCPICNRKVTNVLKAFFG</sequence>
<feature type="region of interest" description="Disordered" evidence="4">
    <location>
        <begin position="75"/>
        <end position="115"/>
    </location>
</feature>
<feature type="compositionally biased region" description="Acidic residues" evidence="4">
    <location>
        <begin position="106"/>
        <end position="115"/>
    </location>
</feature>
<dbReference type="InterPro" id="IPR036443">
    <property type="entry name" value="Znf_RanBP2_sf"/>
</dbReference>
<name>A0A834XXT6_APHGI</name>
<dbReference type="EMBL" id="JACMRX010000003">
    <property type="protein sequence ID" value="KAF7994146.1"/>
    <property type="molecule type" value="Genomic_DNA"/>
</dbReference>
<protein>
    <recommendedName>
        <fullName evidence="7">E3 ubiquitin-protein ligase Mdm2</fullName>
    </recommendedName>
</protein>
<feature type="region of interest" description="Disordered" evidence="4">
    <location>
        <begin position="16"/>
        <end position="39"/>
    </location>
</feature>
<keyword evidence="1" id="KW-0479">Metal-binding</keyword>
<dbReference type="InterPro" id="IPR013083">
    <property type="entry name" value="Znf_RING/FYVE/PHD"/>
</dbReference>
<dbReference type="CDD" id="cd16646">
    <property type="entry name" value="mRING-HC-C2H2C4_MDM2-like"/>
    <property type="match status" value="1"/>
</dbReference>
<dbReference type="SUPFAM" id="SSF90209">
    <property type="entry name" value="Ran binding protein zinc finger-like"/>
    <property type="match status" value="1"/>
</dbReference>
<gene>
    <name evidence="5" type="ORF">HCN44_011415</name>
</gene>
<organism evidence="5 6">
    <name type="scientific">Aphidius gifuensis</name>
    <name type="common">Parasitoid wasp</name>
    <dbReference type="NCBI Taxonomy" id="684658"/>
    <lineage>
        <taxon>Eukaryota</taxon>
        <taxon>Metazoa</taxon>
        <taxon>Ecdysozoa</taxon>
        <taxon>Arthropoda</taxon>
        <taxon>Hexapoda</taxon>
        <taxon>Insecta</taxon>
        <taxon>Pterygota</taxon>
        <taxon>Neoptera</taxon>
        <taxon>Endopterygota</taxon>
        <taxon>Hymenoptera</taxon>
        <taxon>Apocrita</taxon>
        <taxon>Ichneumonoidea</taxon>
        <taxon>Braconidae</taxon>
        <taxon>Aphidiinae</taxon>
        <taxon>Aphidius</taxon>
    </lineage>
</organism>
<dbReference type="PANTHER" id="PTHR46858:SF5">
    <property type="entry name" value="E3 UBIQUITIN-PROTEIN LIGASE APD1-RELATED"/>
    <property type="match status" value="1"/>
</dbReference>
<dbReference type="Gene3D" id="2.30.30.380">
    <property type="entry name" value="Zn-finger domain of Sec23/24"/>
    <property type="match status" value="1"/>
</dbReference>
<feature type="compositionally biased region" description="Low complexity" evidence="4">
    <location>
        <begin position="259"/>
        <end position="270"/>
    </location>
</feature>
<dbReference type="GO" id="GO:0016567">
    <property type="term" value="P:protein ubiquitination"/>
    <property type="evidence" value="ECO:0007669"/>
    <property type="project" value="TreeGrafter"/>
</dbReference>
<dbReference type="Proteomes" id="UP000639338">
    <property type="component" value="Unassembled WGS sequence"/>
</dbReference>
<feature type="compositionally biased region" description="Polar residues" evidence="4">
    <location>
        <begin position="246"/>
        <end position="255"/>
    </location>
</feature>
<reference evidence="5 6" key="1">
    <citation type="submission" date="2020-08" db="EMBL/GenBank/DDBJ databases">
        <title>Aphidius gifuensis genome sequencing and assembly.</title>
        <authorList>
            <person name="Du Z."/>
        </authorList>
    </citation>
    <scope>NUCLEOTIDE SEQUENCE [LARGE SCALE GENOMIC DNA]</scope>
    <source>
        <strain evidence="5">YNYX2018</strain>
        <tissue evidence="5">Adults</tissue>
    </source>
</reference>
<dbReference type="OrthoDB" id="24526at2759"/>
<keyword evidence="6" id="KW-1185">Reference proteome</keyword>
<dbReference type="GO" id="GO:0061630">
    <property type="term" value="F:ubiquitin protein ligase activity"/>
    <property type="evidence" value="ECO:0007669"/>
    <property type="project" value="TreeGrafter"/>
</dbReference>
<dbReference type="AlphaFoldDB" id="A0A834XXT6"/>
<keyword evidence="2" id="KW-0863">Zinc-finger</keyword>
<dbReference type="PANTHER" id="PTHR46858">
    <property type="entry name" value="OS05G0521000 PROTEIN"/>
    <property type="match status" value="1"/>
</dbReference>
<dbReference type="GO" id="GO:0008270">
    <property type="term" value="F:zinc ion binding"/>
    <property type="evidence" value="ECO:0007669"/>
    <property type="project" value="UniProtKB-KW"/>
</dbReference>
<comment type="caution">
    <text evidence="5">The sequence shown here is derived from an EMBL/GenBank/DDBJ whole genome shotgun (WGS) entry which is preliminary data.</text>
</comment>
<dbReference type="GO" id="GO:0043066">
    <property type="term" value="P:negative regulation of apoptotic process"/>
    <property type="evidence" value="ECO:0007669"/>
    <property type="project" value="TreeGrafter"/>
</dbReference>
<evidence type="ECO:0008006" key="7">
    <source>
        <dbReference type="Google" id="ProtNLM"/>
    </source>
</evidence>
<feature type="region of interest" description="Disordered" evidence="4">
    <location>
        <begin position="219"/>
        <end position="275"/>
    </location>
</feature>
<evidence type="ECO:0000256" key="1">
    <source>
        <dbReference type="ARBA" id="ARBA00022723"/>
    </source>
</evidence>